<dbReference type="GO" id="GO:0005681">
    <property type="term" value="C:spliceosomal complex"/>
    <property type="evidence" value="ECO:0007669"/>
    <property type="project" value="InterPro"/>
</dbReference>
<evidence type="ECO:0000256" key="7">
    <source>
        <dbReference type="SAM" id="MobiDB-lite"/>
    </source>
</evidence>
<dbReference type="GO" id="GO:0033314">
    <property type="term" value="P:mitotic DNA replication checkpoint signaling"/>
    <property type="evidence" value="ECO:0007669"/>
    <property type="project" value="TreeGrafter"/>
</dbReference>
<evidence type="ECO:0000313" key="8">
    <source>
        <dbReference type="EMBL" id="KZP27311.1"/>
    </source>
</evidence>
<dbReference type="SUPFAM" id="SSF57667">
    <property type="entry name" value="beta-beta-alpha zinc fingers"/>
    <property type="match status" value="1"/>
</dbReference>
<dbReference type="GO" id="GO:0008270">
    <property type="term" value="F:zinc ion binding"/>
    <property type="evidence" value="ECO:0007669"/>
    <property type="project" value="UniProtKB-KW"/>
</dbReference>
<evidence type="ECO:0000256" key="3">
    <source>
        <dbReference type="ARBA" id="ARBA00022771"/>
    </source>
</evidence>
<dbReference type="EMBL" id="KV417509">
    <property type="protein sequence ID" value="KZP27311.1"/>
    <property type="molecule type" value="Genomic_DNA"/>
</dbReference>
<protein>
    <submittedName>
        <fullName evidence="8">Uncharacterized protein</fullName>
    </submittedName>
</protein>
<dbReference type="OrthoDB" id="77607at2759"/>
<dbReference type="GO" id="GO:0044773">
    <property type="term" value="P:mitotic DNA damage checkpoint signaling"/>
    <property type="evidence" value="ECO:0007669"/>
    <property type="project" value="TreeGrafter"/>
</dbReference>
<feature type="region of interest" description="Disordered" evidence="7">
    <location>
        <begin position="57"/>
        <end position="157"/>
    </location>
</feature>
<dbReference type="STRING" id="436010.A0A166QLZ1"/>
<dbReference type="GO" id="GO:0033260">
    <property type="term" value="P:nuclear DNA replication"/>
    <property type="evidence" value="ECO:0007669"/>
    <property type="project" value="TreeGrafter"/>
</dbReference>
<comment type="subcellular location">
    <subcellularLocation>
        <location evidence="1">Nucleus</location>
    </subcellularLocation>
</comment>
<keyword evidence="4" id="KW-0862">Zinc</keyword>
<keyword evidence="9" id="KW-1185">Reference proteome</keyword>
<evidence type="ECO:0000256" key="1">
    <source>
        <dbReference type="ARBA" id="ARBA00004123"/>
    </source>
</evidence>
<keyword evidence="2" id="KW-0479">Metal-binding</keyword>
<sequence length="270" mass="30531">MSDVRALLKAKRQEARVNHPLASYSEKTGQLKCAICHTAVKHASAWEGHLGSKGHRTTVARLREEERVKEAQREQEEKAYGKRKADEESSDDGESKRRKVGSEDVDMDSHAPTESAGQFPNDFFSDPSKGPVSSAMDDSDDEAESTEHVTQDPLDLEWQQFQQAVLNPPDEKEKYDRATVFAEPEVASETPQGFPSRQPEEADAEEPGKMDEDQIRRQKEEDERELIMDRLMDEERAQEDADMRVTVMKAKLEAMKKKREAAKAAKIAKS</sequence>
<evidence type="ECO:0000256" key="6">
    <source>
        <dbReference type="ARBA" id="ARBA00023242"/>
    </source>
</evidence>
<evidence type="ECO:0000256" key="2">
    <source>
        <dbReference type="ARBA" id="ARBA00022723"/>
    </source>
</evidence>
<keyword evidence="3" id="KW-0863">Zinc-finger</keyword>
<reference evidence="8 9" key="1">
    <citation type="journal article" date="2016" name="Mol. Biol. Evol.">
        <title>Comparative Genomics of Early-Diverging Mushroom-Forming Fungi Provides Insights into the Origins of Lignocellulose Decay Capabilities.</title>
        <authorList>
            <person name="Nagy L.G."/>
            <person name="Riley R."/>
            <person name="Tritt A."/>
            <person name="Adam C."/>
            <person name="Daum C."/>
            <person name="Floudas D."/>
            <person name="Sun H."/>
            <person name="Yadav J.S."/>
            <person name="Pangilinan J."/>
            <person name="Larsson K.H."/>
            <person name="Matsuura K."/>
            <person name="Barry K."/>
            <person name="Labutti K."/>
            <person name="Kuo R."/>
            <person name="Ohm R.A."/>
            <person name="Bhattacharya S.S."/>
            <person name="Shirouzu T."/>
            <person name="Yoshinaga Y."/>
            <person name="Martin F.M."/>
            <person name="Grigoriev I.V."/>
            <person name="Hibbett D.S."/>
        </authorList>
    </citation>
    <scope>NUCLEOTIDE SEQUENCE [LARGE SCALE GENOMIC DNA]</scope>
    <source>
        <strain evidence="8 9">CBS 109695</strain>
    </source>
</reference>
<name>A0A166QLZ1_9AGAM</name>
<evidence type="ECO:0000313" key="9">
    <source>
        <dbReference type="Proteomes" id="UP000076532"/>
    </source>
</evidence>
<dbReference type="GO" id="GO:0003676">
    <property type="term" value="F:nucleic acid binding"/>
    <property type="evidence" value="ECO:0007669"/>
    <property type="project" value="InterPro"/>
</dbReference>
<evidence type="ECO:0000256" key="4">
    <source>
        <dbReference type="ARBA" id="ARBA00022833"/>
    </source>
</evidence>
<dbReference type="AlphaFoldDB" id="A0A166QLZ1"/>
<feature type="region of interest" description="Disordered" evidence="7">
    <location>
        <begin position="183"/>
        <end position="223"/>
    </location>
</feature>
<dbReference type="Proteomes" id="UP000076532">
    <property type="component" value="Unassembled WGS sequence"/>
</dbReference>
<dbReference type="PANTHER" id="PTHR13278:SF0">
    <property type="entry name" value="ZINC FINGER PROTEIN 830"/>
    <property type="match status" value="1"/>
</dbReference>
<evidence type="ECO:0000256" key="5">
    <source>
        <dbReference type="ARBA" id="ARBA00023054"/>
    </source>
</evidence>
<dbReference type="InterPro" id="IPR040050">
    <property type="entry name" value="ZNF830-like"/>
</dbReference>
<proteinExistence type="predicted"/>
<dbReference type="InterPro" id="IPR036236">
    <property type="entry name" value="Znf_C2H2_sf"/>
</dbReference>
<organism evidence="8 9">
    <name type="scientific">Athelia psychrophila</name>
    <dbReference type="NCBI Taxonomy" id="1759441"/>
    <lineage>
        <taxon>Eukaryota</taxon>
        <taxon>Fungi</taxon>
        <taxon>Dikarya</taxon>
        <taxon>Basidiomycota</taxon>
        <taxon>Agaricomycotina</taxon>
        <taxon>Agaricomycetes</taxon>
        <taxon>Agaricomycetidae</taxon>
        <taxon>Atheliales</taxon>
        <taxon>Atheliaceae</taxon>
        <taxon>Athelia</taxon>
    </lineage>
</organism>
<feature type="compositionally biased region" description="Basic and acidic residues" evidence="7">
    <location>
        <begin position="206"/>
        <end position="223"/>
    </location>
</feature>
<dbReference type="Gene3D" id="3.30.160.60">
    <property type="entry name" value="Classic Zinc Finger"/>
    <property type="match status" value="1"/>
</dbReference>
<keyword evidence="6" id="KW-0539">Nucleus</keyword>
<keyword evidence="5" id="KW-0175">Coiled coil</keyword>
<feature type="compositionally biased region" description="Basic and acidic residues" evidence="7">
    <location>
        <begin position="61"/>
        <end position="87"/>
    </location>
</feature>
<accession>A0A166QLZ1</accession>
<gene>
    <name evidence="8" type="ORF">FIBSPDRAFT_948597</name>
</gene>
<dbReference type="PANTHER" id="PTHR13278">
    <property type="entry name" value="ZINC FINGER PROTEIN 830"/>
    <property type="match status" value="1"/>
</dbReference>